<dbReference type="EMBL" id="VRMN01000010">
    <property type="protein sequence ID" value="KAA8492315.1"/>
    <property type="molecule type" value="Genomic_DNA"/>
</dbReference>
<sequence length="275" mass="30698">MGDTELEVCLLAWRRTWTRQFASANVAAVLEAERENMARWVSMLIDMERDVAVATRLHLTRMVEMHCAHRDVTLAGVHDEGEQAYQRAVLDGLCHSAIHKVRRWSMEELTDLATHCARILAKGLASRCTLRMEQELRRSVGLSPASLLRLRCRLVTKYTAQFDQICGTQSRYQDAKESNLLFAWNSAFRAVRAELRDTMTARGDAVVAKLKEAALANTAQGPTPVWKNLPPTTKKVLISAFKFGLLPVVAAVLRRSSSNRAGFESALLESSACCP</sequence>
<accession>A0A5J4YGN4</accession>
<dbReference type="AlphaFoldDB" id="A0A5J4YGN4"/>
<dbReference type="EMBL" id="VRMN01000033">
    <property type="protein sequence ID" value="KAA8490335.1"/>
    <property type="molecule type" value="Genomic_DNA"/>
</dbReference>
<organism evidence="1 3">
    <name type="scientific">Porphyridium purpureum</name>
    <name type="common">Red alga</name>
    <name type="synonym">Porphyridium cruentum</name>
    <dbReference type="NCBI Taxonomy" id="35688"/>
    <lineage>
        <taxon>Eukaryota</taxon>
        <taxon>Rhodophyta</taxon>
        <taxon>Bangiophyceae</taxon>
        <taxon>Porphyridiales</taxon>
        <taxon>Porphyridiaceae</taxon>
        <taxon>Porphyridium</taxon>
    </lineage>
</organism>
<proteinExistence type="predicted"/>
<keyword evidence="3" id="KW-1185">Reference proteome</keyword>
<evidence type="ECO:0000313" key="1">
    <source>
        <dbReference type="EMBL" id="KAA8490335.1"/>
    </source>
</evidence>
<name>A0A5J4YGN4_PORPP</name>
<reference evidence="1" key="2">
    <citation type="submission" date="2019-09" db="EMBL/GenBank/DDBJ databases">
        <title>Expansion of phycobilisome linker gene families in mesophilic red algae.</title>
        <authorList>
            <person name="Lee J."/>
        </authorList>
    </citation>
    <scope>NUCLEOTIDE SEQUENCE [LARGE SCALE GENOMIC DNA]</scope>
    <source>
        <strain evidence="1">CCMP 1328</strain>
        <tissue evidence="1">Unicellular</tissue>
    </source>
</reference>
<comment type="caution">
    <text evidence="1">The sequence shown here is derived from an EMBL/GenBank/DDBJ whole genome shotgun (WGS) entry which is preliminary data.</text>
</comment>
<evidence type="ECO:0000313" key="2">
    <source>
        <dbReference type="EMBL" id="KAA8492315.1"/>
    </source>
</evidence>
<protein>
    <submittedName>
        <fullName evidence="1">Uncharacterized protein</fullName>
    </submittedName>
</protein>
<evidence type="ECO:0000313" key="3">
    <source>
        <dbReference type="Proteomes" id="UP000324585"/>
    </source>
</evidence>
<dbReference type="Proteomes" id="UP000324585">
    <property type="component" value="Unassembled WGS sequence"/>
</dbReference>
<reference evidence="3" key="1">
    <citation type="journal article" date="2019" name="Nat. Commun.">
        <title>Expansion of phycobilisome linker gene families in mesophilic red algae.</title>
        <authorList>
            <person name="Lee J."/>
            <person name="Kim D."/>
            <person name="Bhattacharya D."/>
            <person name="Yoon H.S."/>
        </authorList>
    </citation>
    <scope>NUCLEOTIDE SEQUENCE [LARGE SCALE GENOMIC DNA]</scope>
    <source>
        <strain evidence="3">CCMP 1328</strain>
    </source>
</reference>
<gene>
    <name evidence="2" type="ORF">FVE85_3753</name>
    <name evidence="1" type="ORF">FVE85_8945</name>
</gene>